<evidence type="ECO:0000256" key="6">
    <source>
        <dbReference type="ARBA" id="ARBA00022630"/>
    </source>
</evidence>
<dbReference type="EC" id="1.14.13.59" evidence="4"/>
<dbReference type="EMBL" id="BOOR01000045">
    <property type="protein sequence ID" value="GII57147.1"/>
    <property type="molecule type" value="Genomic_DNA"/>
</dbReference>
<accession>A0A8J3V812</accession>
<evidence type="ECO:0000256" key="1">
    <source>
        <dbReference type="ARBA" id="ARBA00001974"/>
    </source>
</evidence>
<protein>
    <recommendedName>
        <fullName evidence="5">L-lysine N6-monooxygenase MbtG</fullName>
        <ecNumber evidence="4">1.14.13.59</ecNumber>
    </recommendedName>
    <alternativeName>
        <fullName evidence="14">Lysine 6-N-hydroxylase</fullName>
    </alternativeName>
    <alternativeName>
        <fullName evidence="13">Lysine N6-hydroxylase</fullName>
    </alternativeName>
    <alternativeName>
        <fullName evidence="11">Lysine-N-oxygenase</fullName>
    </alternativeName>
    <alternativeName>
        <fullName evidence="12">Mycobactin synthase protein G</fullName>
    </alternativeName>
</protein>
<evidence type="ECO:0000256" key="7">
    <source>
        <dbReference type="ARBA" id="ARBA00022827"/>
    </source>
</evidence>
<evidence type="ECO:0000256" key="2">
    <source>
        <dbReference type="ARBA" id="ARBA00004924"/>
    </source>
</evidence>
<dbReference type="Proteomes" id="UP000605992">
    <property type="component" value="Unassembled WGS sequence"/>
</dbReference>
<dbReference type="AlphaFoldDB" id="A0A8J3V812"/>
<evidence type="ECO:0000256" key="13">
    <source>
        <dbReference type="ARBA" id="ARBA00032493"/>
    </source>
</evidence>
<comment type="caution">
    <text evidence="16">The sequence shown here is derived from an EMBL/GenBank/DDBJ whole genome shotgun (WGS) entry which is preliminary data.</text>
</comment>
<evidence type="ECO:0000256" key="15">
    <source>
        <dbReference type="ARBA" id="ARBA00048407"/>
    </source>
</evidence>
<gene>
    <name evidence="16" type="ORF">Pth03_55360</name>
</gene>
<keyword evidence="9" id="KW-0560">Oxidoreductase</keyword>
<reference evidence="16" key="1">
    <citation type="submission" date="2021-01" db="EMBL/GenBank/DDBJ databases">
        <title>Whole genome shotgun sequence of Planotetraspora thailandica NBRC 104271.</title>
        <authorList>
            <person name="Komaki H."/>
            <person name="Tamura T."/>
        </authorList>
    </citation>
    <scope>NUCLEOTIDE SEQUENCE</scope>
    <source>
        <strain evidence="16">NBRC 104271</strain>
    </source>
</reference>
<evidence type="ECO:0000256" key="5">
    <source>
        <dbReference type="ARBA" id="ARBA00016406"/>
    </source>
</evidence>
<evidence type="ECO:0000256" key="10">
    <source>
        <dbReference type="ARBA" id="ARBA00023033"/>
    </source>
</evidence>
<dbReference type="GO" id="GO:0047091">
    <property type="term" value="F:L-lysine 6-monooxygenase (NADPH) activity"/>
    <property type="evidence" value="ECO:0007669"/>
    <property type="project" value="UniProtKB-EC"/>
</dbReference>
<evidence type="ECO:0000256" key="4">
    <source>
        <dbReference type="ARBA" id="ARBA00013076"/>
    </source>
</evidence>
<keyword evidence="7" id="KW-0274">FAD</keyword>
<dbReference type="Gene3D" id="3.50.50.60">
    <property type="entry name" value="FAD/NAD(P)-binding domain"/>
    <property type="match status" value="1"/>
</dbReference>
<dbReference type="PANTHER" id="PTHR42802">
    <property type="entry name" value="MONOOXYGENASE"/>
    <property type="match status" value="1"/>
</dbReference>
<comment type="pathway">
    <text evidence="2">Siderophore biosynthesis.</text>
</comment>
<evidence type="ECO:0000256" key="12">
    <source>
        <dbReference type="ARBA" id="ARBA00031158"/>
    </source>
</evidence>
<dbReference type="InterPro" id="IPR036188">
    <property type="entry name" value="FAD/NAD-bd_sf"/>
</dbReference>
<comment type="catalytic activity">
    <reaction evidence="15">
        <text>L-lysine + NADPH + O2 = N(6)-hydroxy-L-lysine + NADP(+) + H2O</text>
        <dbReference type="Rhea" id="RHEA:23228"/>
        <dbReference type="ChEBI" id="CHEBI:15377"/>
        <dbReference type="ChEBI" id="CHEBI:15379"/>
        <dbReference type="ChEBI" id="CHEBI:32551"/>
        <dbReference type="ChEBI" id="CHEBI:57783"/>
        <dbReference type="ChEBI" id="CHEBI:57820"/>
        <dbReference type="ChEBI" id="CHEBI:58349"/>
        <dbReference type="EC" id="1.14.13.59"/>
    </reaction>
</comment>
<proteinExistence type="inferred from homology"/>
<evidence type="ECO:0000313" key="17">
    <source>
        <dbReference type="Proteomes" id="UP000605992"/>
    </source>
</evidence>
<dbReference type="PANTHER" id="PTHR42802:SF1">
    <property type="entry name" value="L-ORNITHINE N(5)-MONOOXYGENASE"/>
    <property type="match status" value="1"/>
</dbReference>
<evidence type="ECO:0000256" key="3">
    <source>
        <dbReference type="ARBA" id="ARBA00007588"/>
    </source>
</evidence>
<dbReference type="InterPro" id="IPR025700">
    <property type="entry name" value="Lys/Orn_oxygenase"/>
</dbReference>
<evidence type="ECO:0000256" key="14">
    <source>
        <dbReference type="ARBA" id="ARBA00032738"/>
    </source>
</evidence>
<comment type="cofactor">
    <cofactor evidence="1">
        <name>FAD</name>
        <dbReference type="ChEBI" id="CHEBI:57692"/>
    </cofactor>
</comment>
<comment type="similarity">
    <text evidence="3">Belongs to the lysine N(6)-hydroxylase/L-ornithine N(5)-oxygenase family.</text>
</comment>
<name>A0A8J3V812_9ACTN</name>
<evidence type="ECO:0000313" key="16">
    <source>
        <dbReference type="EMBL" id="GII57147.1"/>
    </source>
</evidence>
<organism evidence="16 17">
    <name type="scientific">Planotetraspora thailandica</name>
    <dbReference type="NCBI Taxonomy" id="487172"/>
    <lineage>
        <taxon>Bacteria</taxon>
        <taxon>Bacillati</taxon>
        <taxon>Actinomycetota</taxon>
        <taxon>Actinomycetes</taxon>
        <taxon>Streptosporangiales</taxon>
        <taxon>Streptosporangiaceae</taxon>
        <taxon>Planotetraspora</taxon>
    </lineage>
</organism>
<keyword evidence="6" id="KW-0285">Flavoprotein</keyword>
<keyword evidence="8" id="KW-0521">NADP</keyword>
<sequence length="116" mass="12332">MRPSGAGLDVTVEFLPTGEREVLSSDLIVHATGYRPHDIGTLLGEAAKLCVRDDGDAVRVSRDHRVELTPGVTAGIYLQGATEHTHGLASTLLSTTAVRAGEIRDSLLARRMARAS</sequence>
<evidence type="ECO:0000256" key="11">
    <source>
        <dbReference type="ARBA" id="ARBA00029939"/>
    </source>
</evidence>
<evidence type="ECO:0000256" key="8">
    <source>
        <dbReference type="ARBA" id="ARBA00022857"/>
    </source>
</evidence>
<keyword evidence="17" id="KW-1185">Reference proteome</keyword>
<evidence type="ECO:0000256" key="9">
    <source>
        <dbReference type="ARBA" id="ARBA00023002"/>
    </source>
</evidence>
<keyword evidence="10" id="KW-0503">Monooxygenase</keyword>